<evidence type="ECO:0000313" key="2">
    <source>
        <dbReference type="Proteomes" id="UP000235739"/>
    </source>
</evidence>
<comment type="caution">
    <text evidence="1">The sequence shown here is derived from an EMBL/GenBank/DDBJ whole genome shotgun (WGS) entry which is preliminary data.</text>
</comment>
<evidence type="ECO:0000313" key="1">
    <source>
        <dbReference type="EMBL" id="PMQ21207.1"/>
    </source>
</evidence>
<dbReference type="AlphaFoldDB" id="A0A2N7S539"/>
<name>A0A2N7S539_9MICC</name>
<organism evidence="1 2">
    <name type="scientific">Glutamicibacter arilaitensis</name>
    <dbReference type="NCBI Taxonomy" id="256701"/>
    <lineage>
        <taxon>Bacteria</taxon>
        <taxon>Bacillati</taxon>
        <taxon>Actinomycetota</taxon>
        <taxon>Actinomycetes</taxon>
        <taxon>Micrococcales</taxon>
        <taxon>Micrococcaceae</taxon>
        <taxon>Glutamicibacter</taxon>
    </lineage>
</organism>
<accession>A0A2N7S539</accession>
<dbReference type="EMBL" id="PNQX01000001">
    <property type="protein sequence ID" value="PMQ21207.1"/>
    <property type="molecule type" value="Genomic_DNA"/>
</dbReference>
<proteinExistence type="predicted"/>
<evidence type="ECO:0008006" key="3">
    <source>
        <dbReference type="Google" id="ProtNLM"/>
    </source>
</evidence>
<dbReference type="RefSeq" id="WP_102597841.1">
    <property type="nucleotide sequence ID" value="NZ_PNQX01000001.1"/>
</dbReference>
<gene>
    <name evidence="1" type="ORF">CIK84_06475</name>
</gene>
<dbReference type="Proteomes" id="UP000235739">
    <property type="component" value="Unassembled WGS sequence"/>
</dbReference>
<sequence>MKIYKGLLNTVGVLLLMAIGGVLALATAHFYSNPFDLLSQKRNTEITHSLQREEQVVLLSLGVQEIENASQDKTFFDFKIPGTTRTSHVQFSFDAKVGIEGEDVKVEEAGNNRYIVSIPEFIFIGHENLNVKLINEENGVLSWVTPDIDQNEMLQKVLSDELQDEHIEKNEDTLREQAASFYKRIVEGIDPSATLEFKYS</sequence>
<reference evidence="1 2" key="1">
    <citation type="journal article" date="2017" name="Elife">
        <title>Extensive horizontal gene transfer in cheese-associated bacteria.</title>
        <authorList>
            <person name="Bonham K.S."/>
            <person name="Wolfe B.E."/>
            <person name="Dutton R.J."/>
        </authorList>
    </citation>
    <scope>NUCLEOTIDE SEQUENCE [LARGE SCALE GENOMIC DNA]</scope>
    <source>
        <strain evidence="1 2">JB182</strain>
    </source>
</reference>
<protein>
    <recommendedName>
        <fullName evidence="3">DUF4230 domain-containing protein</fullName>
    </recommendedName>
</protein>